<gene>
    <name evidence="3 4" type="primary">LOC106161973</name>
</gene>
<dbReference type="AlphaFoldDB" id="A0A1S3I8J0"/>
<evidence type="ECO:0000313" key="4">
    <source>
        <dbReference type="RefSeq" id="XP_013394508.1"/>
    </source>
</evidence>
<evidence type="ECO:0000313" key="2">
    <source>
        <dbReference type="Proteomes" id="UP000085678"/>
    </source>
</evidence>
<organism evidence="2 4">
    <name type="scientific">Lingula anatina</name>
    <name type="common">Brachiopod</name>
    <name type="synonym">Lingula unguis</name>
    <dbReference type="NCBI Taxonomy" id="7574"/>
    <lineage>
        <taxon>Eukaryota</taxon>
        <taxon>Metazoa</taxon>
        <taxon>Spiralia</taxon>
        <taxon>Lophotrochozoa</taxon>
        <taxon>Brachiopoda</taxon>
        <taxon>Linguliformea</taxon>
        <taxon>Lingulata</taxon>
        <taxon>Lingulida</taxon>
        <taxon>Linguloidea</taxon>
        <taxon>Lingulidae</taxon>
        <taxon>Lingula</taxon>
    </lineage>
</organism>
<proteinExistence type="predicted"/>
<dbReference type="OrthoDB" id="10065091at2759"/>
<name>A0A1S3I8J0_LINAN</name>
<dbReference type="KEGG" id="lak:106161973"/>
<dbReference type="RefSeq" id="XP_013394508.1">
    <property type="nucleotide sequence ID" value="XM_013539054.1"/>
</dbReference>
<accession>A0A1S3I8J0</accession>
<evidence type="ECO:0000313" key="3">
    <source>
        <dbReference type="RefSeq" id="XP_013394507.1"/>
    </source>
</evidence>
<keyword evidence="1" id="KW-0175">Coiled coil</keyword>
<evidence type="ECO:0000256" key="1">
    <source>
        <dbReference type="SAM" id="Coils"/>
    </source>
</evidence>
<dbReference type="GeneID" id="106161973"/>
<feature type="coiled-coil region" evidence="1">
    <location>
        <begin position="10"/>
        <end position="44"/>
    </location>
</feature>
<dbReference type="RefSeq" id="XP_013394507.1">
    <property type="nucleotide sequence ID" value="XM_013539053.1"/>
</dbReference>
<reference evidence="3 4" key="1">
    <citation type="submission" date="2025-04" db="UniProtKB">
        <authorList>
            <consortium name="RefSeq"/>
        </authorList>
    </citation>
    <scope>IDENTIFICATION</scope>
    <source>
        <tissue evidence="3 4">Gonads</tissue>
    </source>
</reference>
<dbReference type="OMA" id="PPCDHEK"/>
<protein>
    <submittedName>
        <fullName evidence="3 4">Hyaluronan-mediated motility receptor-like</fullName>
    </submittedName>
</protein>
<dbReference type="Proteomes" id="UP000085678">
    <property type="component" value="Unplaced"/>
</dbReference>
<keyword evidence="2" id="KW-1185">Reference proteome</keyword>
<sequence>MASKGRRDSTADSRTEAAILRNRVKELETEVSSLKKRLEDLRKAKNTTVLKREREVINVGTPFSNREAKQGPDQGKEVEDLKKKLEAAKLSAENTNCGHDKIIEDLNSTIMTLQAENYSLAEKASSLEADNAALAIHNGDLTERVSSLLAEMSEREAQKCEKEEVIEARLKVKWQQMYQEWMAATEQKIEELQAANALLRRMIRPPPDETDSSSKRS</sequence>